<dbReference type="PROSITE" id="PS50109">
    <property type="entry name" value="HIS_KIN"/>
    <property type="match status" value="1"/>
</dbReference>
<reference evidence="10 11" key="2">
    <citation type="journal article" date="2011" name="ISME J.">
        <title>RNA-seq reveals cooperative metabolic interactions between two termite-gut spirochete species in co-culture.</title>
        <authorList>
            <person name="Rosenthal A.Z."/>
            <person name="Matson E.G."/>
            <person name="Eldar A."/>
            <person name="Leadbetter J.R."/>
        </authorList>
    </citation>
    <scope>NUCLEOTIDE SEQUENCE [LARGE SCALE GENOMIC DNA]</scope>
    <source>
        <strain evidence="11">ATCC BAA-887 / DSM 12427 / ZAS-2</strain>
    </source>
</reference>
<dbReference type="KEGG" id="tpi:TREPR_0969"/>
<name>F5YI31_TREPZ</name>
<keyword evidence="7" id="KW-0472">Membrane</keyword>
<evidence type="ECO:0000313" key="11">
    <source>
        <dbReference type="Proteomes" id="UP000009223"/>
    </source>
</evidence>
<dbReference type="SMART" id="SM00388">
    <property type="entry name" value="HisKA"/>
    <property type="match status" value="1"/>
</dbReference>
<dbReference type="HOGENOM" id="CLU_000445_114_15_12"/>
<dbReference type="SUPFAM" id="SSF55874">
    <property type="entry name" value="ATPase domain of HSP90 chaperone/DNA topoisomerase II/histidine kinase"/>
    <property type="match status" value="1"/>
</dbReference>
<evidence type="ECO:0000259" key="9">
    <source>
        <dbReference type="PROSITE" id="PS50110"/>
    </source>
</evidence>
<evidence type="ECO:0000256" key="3">
    <source>
        <dbReference type="ARBA" id="ARBA00022553"/>
    </source>
</evidence>
<dbReference type="Pfam" id="PF08448">
    <property type="entry name" value="PAS_4"/>
    <property type="match status" value="1"/>
</dbReference>
<dbReference type="EMBL" id="CP001843">
    <property type="protein sequence ID" value="AEF85912.1"/>
    <property type="molecule type" value="Genomic_DNA"/>
</dbReference>
<feature type="region of interest" description="Disordered" evidence="6">
    <location>
        <begin position="592"/>
        <end position="615"/>
    </location>
</feature>
<feature type="transmembrane region" description="Helical" evidence="7">
    <location>
        <begin position="166"/>
        <end position="186"/>
    </location>
</feature>
<dbReference type="InterPro" id="IPR011006">
    <property type="entry name" value="CheY-like_superfamily"/>
</dbReference>
<gene>
    <name evidence="10" type="ordered locus">TREPR_0969</name>
</gene>
<keyword evidence="3 5" id="KW-0597">Phosphoprotein</keyword>
<keyword evidence="11" id="KW-1185">Reference proteome</keyword>
<dbReference type="InterPro" id="IPR036097">
    <property type="entry name" value="HisK_dim/P_sf"/>
</dbReference>
<feature type="transmembrane region" description="Helical" evidence="7">
    <location>
        <begin position="64"/>
        <end position="81"/>
    </location>
</feature>
<organism evidence="10 11">
    <name type="scientific">Treponema primitia (strain ATCC BAA-887 / DSM 12427 / ZAS-2)</name>
    <dbReference type="NCBI Taxonomy" id="545694"/>
    <lineage>
        <taxon>Bacteria</taxon>
        <taxon>Pseudomonadati</taxon>
        <taxon>Spirochaetota</taxon>
        <taxon>Spirochaetia</taxon>
        <taxon>Spirochaetales</taxon>
        <taxon>Treponemataceae</taxon>
        <taxon>Treponema</taxon>
    </lineage>
</organism>
<dbReference type="PANTHER" id="PTHR45339">
    <property type="entry name" value="HYBRID SIGNAL TRANSDUCTION HISTIDINE KINASE J"/>
    <property type="match status" value="1"/>
</dbReference>
<feature type="transmembrane region" description="Helical" evidence="7">
    <location>
        <begin position="31"/>
        <end position="52"/>
    </location>
</feature>
<dbReference type="CDD" id="cd17546">
    <property type="entry name" value="REC_hyHK_CKI1_RcsC-like"/>
    <property type="match status" value="1"/>
</dbReference>
<dbReference type="SUPFAM" id="SSF55785">
    <property type="entry name" value="PYP-like sensor domain (PAS domain)"/>
    <property type="match status" value="1"/>
</dbReference>
<evidence type="ECO:0000256" key="1">
    <source>
        <dbReference type="ARBA" id="ARBA00000085"/>
    </source>
</evidence>
<dbReference type="CDD" id="cd00082">
    <property type="entry name" value="HisKA"/>
    <property type="match status" value="1"/>
</dbReference>
<dbReference type="CDD" id="cd16922">
    <property type="entry name" value="HATPase_EvgS-ArcB-TorS-like"/>
    <property type="match status" value="1"/>
</dbReference>
<evidence type="ECO:0000259" key="8">
    <source>
        <dbReference type="PROSITE" id="PS50109"/>
    </source>
</evidence>
<dbReference type="OrthoDB" id="6192248at2"/>
<dbReference type="InterPro" id="IPR013656">
    <property type="entry name" value="PAS_4"/>
</dbReference>
<dbReference type="InterPro" id="IPR003594">
    <property type="entry name" value="HATPase_dom"/>
</dbReference>
<evidence type="ECO:0000313" key="10">
    <source>
        <dbReference type="EMBL" id="AEF85912.1"/>
    </source>
</evidence>
<keyword evidence="7" id="KW-1133">Transmembrane helix</keyword>
<keyword evidence="4" id="KW-0902">Two-component regulatory system</keyword>
<dbReference type="EC" id="2.7.13.3" evidence="2"/>
<dbReference type="SUPFAM" id="SSF47384">
    <property type="entry name" value="Homodimeric domain of signal transducing histidine kinase"/>
    <property type="match status" value="1"/>
</dbReference>
<dbReference type="InterPro" id="IPR004358">
    <property type="entry name" value="Sig_transdc_His_kin-like_C"/>
</dbReference>
<accession>F5YI31</accession>
<dbReference type="InterPro" id="IPR036890">
    <property type="entry name" value="HATPase_C_sf"/>
</dbReference>
<evidence type="ECO:0000256" key="5">
    <source>
        <dbReference type="PROSITE-ProRule" id="PRU00169"/>
    </source>
</evidence>
<dbReference type="PRINTS" id="PR00344">
    <property type="entry name" value="BCTRLSENSOR"/>
</dbReference>
<comment type="catalytic activity">
    <reaction evidence="1">
        <text>ATP + protein L-histidine = ADP + protein N-phospho-L-histidine.</text>
        <dbReference type="EC" id="2.7.13.3"/>
    </reaction>
</comment>
<dbReference type="GO" id="GO:0000155">
    <property type="term" value="F:phosphorelay sensor kinase activity"/>
    <property type="evidence" value="ECO:0007669"/>
    <property type="project" value="InterPro"/>
</dbReference>
<dbReference type="Pfam" id="PF00072">
    <property type="entry name" value="Response_reg"/>
    <property type="match status" value="1"/>
</dbReference>
<evidence type="ECO:0000256" key="7">
    <source>
        <dbReference type="SAM" id="Phobius"/>
    </source>
</evidence>
<evidence type="ECO:0000256" key="2">
    <source>
        <dbReference type="ARBA" id="ARBA00012438"/>
    </source>
</evidence>
<dbReference type="Pfam" id="PF00512">
    <property type="entry name" value="HisKA"/>
    <property type="match status" value="1"/>
</dbReference>
<dbReference type="Pfam" id="PF02518">
    <property type="entry name" value="HATPase_c"/>
    <property type="match status" value="1"/>
</dbReference>
<proteinExistence type="predicted"/>
<feature type="domain" description="Response regulatory" evidence="9">
    <location>
        <begin position="621"/>
        <end position="741"/>
    </location>
</feature>
<sequence length="743" mass="83143">MASIKTKDRLFLILTSGKYSGMQDRADIDRIIRLIVINIIYTIMSILILALGVSDMRNGMTDQGLLQIIIGFMIFTNLLLLRTEFSFTLGGLIVTTIFGVFCGLSVFAQNNLNGFGSLWIYSYPLMSIFTLGMPLGLIPALILFVVTIFGTFIPGLGAIDYTFSEAILICGVYFFVLALTIIYEMVRSIKDQWLMKQDSYMNMVFANSPDIIIILDDESRFVYCADIFLRRTHIKNFETIKKRPYREVFARFAGEKLLDEIASVFQLSMEEKSPSVTEEIIDMGGDGNNRNYEIHFTPMFNSAENYQGAFVLFHDMTDIINAKERAEQANVAKSSFLANMSHEIRTPLNAIIGMATIAKGTQENERRDYCLEKIEGASTHLLGVINDILDMSKIEADKFELSSTEFEFSKMLRRVMNVLEFRVAEKKQTLGVNLDPDIPPLLIADEQRLAQVITNLLTNAVKFTPEEGSITIAARKLTNQNAFHEGVPAKYLVAAFPDRLPGEELEEDLSPRCTLEVRVTDTGIGISKDQQDKLFQSFQQVDSSISRKFGGTGLGLAISKRIVEMMNGSIWVESEPDKGSTFIFTIQAELPESVPGQDSPIPAAEQEDSAEPRENEFAGRRILLAEDVDINREIVVTILEPTALTIDEAENGQIALDTFCANPEAYDLIFMDIHMPGMDGYEATRRIRASDHPRAKLVPIIAMTANVFKEDIERCLAAGMNSHIGKPIDFSEVLAILRKYLAA</sequence>
<dbReference type="AlphaFoldDB" id="F5YI31"/>
<dbReference type="InterPro" id="IPR005467">
    <property type="entry name" value="His_kinase_dom"/>
</dbReference>
<dbReference type="PANTHER" id="PTHR45339:SF1">
    <property type="entry name" value="HYBRID SIGNAL TRANSDUCTION HISTIDINE KINASE J"/>
    <property type="match status" value="1"/>
</dbReference>
<evidence type="ECO:0000256" key="6">
    <source>
        <dbReference type="SAM" id="MobiDB-lite"/>
    </source>
</evidence>
<dbReference type="SMART" id="SM00387">
    <property type="entry name" value="HATPase_c"/>
    <property type="match status" value="1"/>
</dbReference>
<dbReference type="InterPro" id="IPR001789">
    <property type="entry name" value="Sig_transdc_resp-reg_receiver"/>
</dbReference>
<dbReference type="FunFam" id="3.30.565.10:FF:000010">
    <property type="entry name" value="Sensor histidine kinase RcsC"/>
    <property type="match status" value="1"/>
</dbReference>
<dbReference type="SUPFAM" id="SSF52172">
    <property type="entry name" value="CheY-like"/>
    <property type="match status" value="1"/>
</dbReference>
<dbReference type="eggNOG" id="COG0642">
    <property type="taxonomic scope" value="Bacteria"/>
</dbReference>
<dbReference type="InterPro" id="IPR003661">
    <property type="entry name" value="HisK_dim/P_dom"/>
</dbReference>
<dbReference type="Gene3D" id="1.10.287.130">
    <property type="match status" value="1"/>
</dbReference>
<dbReference type="Gene3D" id="3.30.450.20">
    <property type="entry name" value="PAS domain"/>
    <property type="match status" value="1"/>
</dbReference>
<dbReference type="Gene3D" id="3.30.565.10">
    <property type="entry name" value="Histidine kinase-like ATPase, C-terminal domain"/>
    <property type="match status" value="1"/>
</dbReference>
<dbReference type="PROSITE" id="PS50110">
    <property type="entry name" value="RESPONSE_REGULATORY"/>
    <property type="match status" value="1"/>
</dbReference>
<reference evidence="11" key="1">
    <citation type="submission" date="2009-12" db="EMBL/GenBank/DDBJ databases">
        <title>Complete sequence of Treponema primitia strain ZAS-2.</title>
        <authorList>
            <person name="Tetu S.G."/>
            <person name="Matson E."/>
            <person name="Ren Q."/>
            <person name="Seshadri R."/>
            <person name="Elbourne L."/>
            <person name="Hassan K.A."/>
            <person name="Durkin A."/>
            <person name="Radune D."/>
            <person name="Mohamoud Y."/>
            <person name="Shay R."/>
            <person name="Jin S."/>
            <person name="Zhang X."/>
            <person name="Lucey K."/>
            <person name="Ballor N.R."/>
            <person name="Ottesen E."/>
            <person name="Rosenthal R."/>
            <person name="Allen A."/>
            <person name="Leadbetter J.R."/>
            <person name="Paulsen I.T."/>
        </authorList>
    </citation>
    <scope>NUCLEOTIDE SEQUENCE [LARGE SCALE GENOMIC DNA]</scope>
    <source>
        <strain evidence="11">ATCC BAA-887 / DSM 12427 / ZAS-2</strain>
    </source>
</reference>
<dbReference type="Gene3D" id="3.40.50.2300">
    <property type="match status" value="1"/>
</dbReference>
<keyword evidence="7" id="KW-0812">Transmembrane</keyword>
<evidence type="ECO:0000256" key="4">
    <source>
        <dbReference type="ARBA" id="ARBA00023012"/>
    </source>
</evidence>
<protein>
    <recommendedName>
        <fullName evidence="2">histidine kinase</fullName>
        <ecNumber evidence="2">2.7.13.3</ecNumber>
    </recommendedName>
</protein>
<dbReference type="InterPro" id="IPR035965">
    <property type="entry name" value="PAS-like_dom_sf"/>
</dbReference>
<feature type="transmembrane region" description="Helical" evidence="7">
    <location>
        <begin position="88"/>
        <end position="108"/>
    </location>
</feature>
<dbReference type="RefSeq" id="WP_015709090.1">
    <property type="nucleotide sequence ID" value="NC_015578.1"/>
</dbReference>
<dbReference type="STRING" id="545694.TREPR_0969"/>
<dbReference type="Proteomes" id="UP000009223">
    <property type="component" value="Chromosome"/>
</dbReference>
<feature type="modified residue" description="4-aspartylphosphate" evidence="5">
    <location>
        <position position="672"/>
    </location>
</feature>
<feature type="domain" description="Histidine kinase" evidence="8">
    <location>
        <begin position="339"/>
        <end position="590"/>
    </location>
</feature>
<feature type="transmembrane region" description="Helical" evidence="7">
    <location>
        <begin position="128"/>
        <end position="154"/>
    </location>
</feature>
<dbReference type="SMART" id="SM00448">
    <property type="entry name" value="REC"/>
    <property type="match status" value="1"/>
</dbReference>